<dbReference type="EMBL" id="ACPB03022346">
    <property type="status" value="NOT_ANNOTATED_CDS"/>
    <property type="molecule type" value="Genomic_DNA"/>
</dbReference>
<comment type="subcellular location">
    <subcellularLocation>
        <location evidence="2">Endoplasmic reticulum</location>
    </subcellularLocation>
    <subcellularLocation>
        <location evidence="3">Membrane</location>
    </subcellularLocation>
    <subcellularLocation>
        <location evidence="1">Mitochondrion</location>
    </subcellularLocation>
</comment>
<keyword evidence="6" id="KW-0472">Membrane</keyword>
<dbReference type="EMBL" id="ACPB03022345">
    <property type="status" value="NOT_ANNOTATED_CDS"/>
    <property type="molecule type" value="Genomic_DNA"/>
</dbReference>
<proteinExistence type="predicted"/>
<dbReference type="EnsemblMetazoa" id="RPRC006559-RA">
    <property type="protein sequence ID" value="RPRC006559-PA"/>
    <property type="gene ID" value="RPRC006559"/>
</dbReference>
<dbReference type="InterPro" id="IPR029058">
    <property type="entry name" value="AB_hydrolase_fold"/>
</dbReference>
<evidence type="ECO:0000256" key="2">
    <source>
        <dbReference type="ARBA" id="ARBA00004240"/>
    </source>
</evidence>
<dbReference type="AlphaFoldDB" id="T1HR89"/>
<name>T1HR89_RHOPR</name>
<evidence type="ECO:0000313" key="8">
    <source>
        <dbReference type="Proteomes" id="UP000015103"/>
    </source>
</evidence>
<accession>T1HR89</accession>
<dbReference type="Proteomes" id="UP000015103">
    <property type="component" value="Unassembled WGS sequence"/>
</dbReference>
<dbReference type="GO" id="GO:0016020">
    <property type="term" value="C:membrane"/>
    <property type="evidence" value="ECO:0007669"/>
    <property type="project" value="UniProtKB-SubCell"/>
</dbReference>
<reference evidence="7" key="1">
    <citation type="submission" date="2015-05" db="UniProtKB">
        <authorList>
            <consortium name="EnsemblMetazoa"/>
        </authorList>
    </citation>
    <scope>IDENTIFICATION</scope>
</reference>
<dbReference type="GO" id="GO:0005739">
    <property type="term" value="C:mitochondrion"/>
    <property type="evidence" value="ECO:0007669"/>
    <property type="project" value="UniProtKB-SubCell"/>
</dbReference>
<dbReference type="HOGENOM" id="CLU_504893_0_0_1"/>
<organism evidence="7 8">
    <name type="scientific">Rhodnius prolixus</name>
    <name type="common">Triatomid bug</name>
    <dbReference type="NCBI Taxonomy" id="13249"/>
    <lineage>
        <taxon>Eukaryota</taxon>
        <taxon>Metazoa</taxon>
        <taxon>Ecdysozoa</taxon>
        <taxon>Arthropoda</taxon>
        <taxon>Hexapoda</taxon>
        <taxon>Insecta</taxon>
        <taxon>Pterygota</taxon>
        <taxon>Neoptera</taxon>
        <taxon>Paraneoptera</taxon>
        <taxon>Hemiptera</taxon>
        <taxon>Heteroptera</taxon>
        <taxon>Panheteroptera</taxon>
        <taxon>Cimicomorpha</taxon>
        <taxon>Reduviidae</taxon>
        <taxon>Triatominae</taxon>
        <taxon>Rhodnius</taxon>
    </lineage>
</organism>
<dbReference type="GO" id="GO:0005783">
    <property type="term" value="C:endoplasmic reticulum"/>
    <property type="evidence" value="ECO:0007669"/>
    <property type="project" value="UniProtKB-SubCell"/>
</dbReference>
<evidence type="ECO:0000256" key="5">
    <source>
        <dbReference type="ARBA" id="ARBA00023128"/>
    </source>
</evidence>
<dbReference type="InParanoid" id="T1HR89"/>
<evidence type="ECO:0000256" key="1">
    <source>
        <dbReference type="ARBA" id="ARBA00004173"/>
    </source>
</evidence>
<dbReference type="PANTHER" id="PTHR48182">
    <property type="entry name" value="PROTEIN SERAC1"/>
    <property type="match status" value="1"/>
</dbReference>
<evidence type="ECO:0000313" key="7">
    <source>
        <dbReference type="EnsemblMetazoa" id="RPRC006559-PA"/>
    </source>
</evidence>
<dbReference type="InterPro" id="IPR052374">
    <property type="entry name" value="SERAC1"/>
</dbReference>
<dbReference type="eggNOG" id="KOG2029">
    <property type="taxonomic scope" value="Eukaryota"/>
</dbReference>
<evidence type="ECO:0000256" key="4">
    <source>
        <dbReference type="ARBA" id="ARBA00022824"/>
    </source>
</evidence>
<dbReference type="VEuPathDB" id="VectorBase:RPRC006559"/>
<evidence type="ECO:0000256" key="3">
    <source>
        <dbReference type="ARBA" id="ARBA00004370"/>
    </source>
</evidence>
<keyword evidence="4" id="KW-0256">Endoplasmic reticulum</keyword>
<keyword evidence="8" id="KW-1185">Reference proteome</keyword>
<protein>
    <submittedName>
        <fullName evidence="7">Uncharacterized protein</fullName>
    </submittedName>
</protein>
<evidence type="ECO:0000256" key="6">
    <source>
        <dbReference type="ARBA" id="ARBA00023136"/>
    </source>
</evidence>
<sequence>DHRFCYNVFQFFSEVLSRDAMLGSIRKCFIIEDCKEVLTLHKKFLELLSSKELKMSVKSFIETRLTLMGFLYVKIVSEESADAEVGELYGVPLDHRNICKPKNSVSKEILNFKPLLHNYDQLTKSTLRFKNIRLSIEGNFGKYLQVVAENTSERGEVLQITVTNRLVKSLLRPAEVSKTNNNNNEDEVTEAIEETAEKSVHCEVLHDPGPKRQADIIFIHGIKGALNKTWTQGIWRLTQFQVLNLKQAPETTWEIQVESIDEDGNGGRSICWPKDWLPKDCPTARIIALNYTTDPYLWRPFFFSKSKRTGMPERSWEMINNLLDIGVGKHSIIWVGHSKGGLYVKQMLVNACETVENRYRDLTRNTRGIMFYSVPHRGSPLANLNLPLFRQSIELTEVQKSKCTVPASNRPKILEARGLPVTATAVVRRKKKNLKGVSWNPLYAVHCTPNKGYCMENYLEGYDDCFKLCKKISTFSFKVNVSDQGLMTSLLSPLNHIHMTKRINVKGSQVDILGPRALLVNPFKVGIITTLQYYTGNNGL</sequence>
<dbReference type="PANTHER" id="PTHR48182:SF2">
    <property type="entry name" value="PROTEIN SERAC1"/>
    <property type="match status" value="1"/>
</dbReference>
<keyword evidence="5" id="KW-0496">Mitochondrion</keyword>
<dbReference type="Gene3D" id="3.40.50.1820">
    <property type="entry name" value="alpha/beta hydrolase"/>
    <property type="match status" value="1"/>
</dbReference>
<dbReference type="EMBL" id="ACPB03022347">
    <property type="status" value="NOT_ANNOTATED_CDS"/>
    <property type="molecule type" value="Genomic_DNA"/>
</dbReference>
<dbReference type="SUPFAM" id="SSF53474">
    <property type="entry name" value="alpha/beta-Hydrolases"/>
    <property type="match status" value="1"/>
</dbReference>